<dbReference type="Proteomes" id="UP000199068">
    <property type="component" value="Unassembled WGS sequence"/>
</dbReference>
<dbReference type="InterPro" id="IPR027417">
    <property type="entry name" value="P-loop_NTPase"/>
</dbReference>
<feature type="domain" description="AAA+ ATPase" evidence="1">
    <location>
        <begin position="71"/>
        <end position="200"/>
    </location>
</feature>
<dbReference type="Pfam" id="PF01695">
    <property type="entry name" value="IstB_IS21"/>
    <property type="match status" value="1"/>
</dbReference>
<dbReference type="InterPro" id="IPR002611">
    <property type="entry name" value="IstB_ATP-bd"/>
</dbReference>
<dbReference type="PANTHER" id="PTHR30050:SF10">
    <property type="entry name" value="PHAGE-LIKE ELEMENT PBSX PROTEIN XKDC"/>
    <property type="match status" value="1"/>
</dbReference>
<dbReference type="GO" id="GO:0005524">
    <property type="term" value="F:ATP binding"/>
    <property type="evidence" value="ECO:0007669"/>
    <property type="project" value="InterPro"/>
</dbReference>
<dbReference type="EMBL" id="FNGW01000001">
    <property type="protein sequence ID" value="SDL27861.1"/>
    <property type="molecule type" value="Genomic_DNA"/>
</dbReference>
<dbReference type="PANTHER" id="PTHR30050">
    <property type="entry name" value="CHROMOSOMAL REPLICATION INITIATOR PROTEIN DNAA"/>
    <property type="match status" value="1"/>
</dbReference>
<gene>
    <name evidence="2" type="ORF">SAMN04515677_101357</name>
</gene>
<dbReference type="AlphaFoldDB" id="A0A1G9IRX1"/>
<dbReference type="SUPFAM" id="SSF52540">
    <property type="entry name" value="P-loop containing nucleoside triphosphate hydrolases"/>
    <property type="match status" value="1"/>
</dbReference>
<evidence type="ECO:0000313" key="2">
    <source>
        <dbReference type="EMBL" id="SDL27861.1"/>
    </source>
</evidence>
<dbReference type="InterPro" id="IPR003593">
    <property type="entry name" value="AAA+_ATPase"/>
</dbReference>
<dbReference type="GO" id="GO:0006260">
    <property type="term" value="P:DNA replication"/>
    <property type="evidence" value="ECO:0007669"/>
    <property type="project" value="TreeGrafter"/>
</dbReference>
<dbReference type="STRING" id="1121325.SAMN04515677_101357"/>
<accession>A0A1G9IRX1</accession>
<evidence type="ECO:0000259" key="1">
    <source>
        <dbReference type="SMART" id="SM00382"/>
    </source>
</evidence>
<proteinExistence type="predicted"/>
<dbReference type="CDD" id="cd00009">
    <property type="entry name" value="AAA"/>
    <property type="match status" value="1"/>
</dbReference>
<sequence>MTFIIKDNEAYPCECREMREAQAILEKSGISKEFRNKTFDNFDYSHSMQTIDAYKKAKQYVKDFENILDTRHNSIMFMGQVGSGKTHLSLAIANKLMDNQIGVVYMGYRDVLTSIKQNVMDDVYYHKIMNRYKNAKVLLIDDLFKGNITNSDINIVFELINHRYFNNLPIIVSTEKSFEELLDIDEAIGSRLIEMSKDYLVTIKGKKLNYRIYSK</sequence>
<keyword evidence="3" id="KW-1185">Reference proteome</keyword>
<reference evidence="2 3" key="1">
    <citation type="submission" date="2016-10" db="EMBL/GenBank/DDBJ databases">
        <authorList>
            <person name="de Groot N.N."/>
        </authorList>
    </citation>
    <scope>NUCLEOTIDE SEQUENCE [LARGE SCALE GENOMIC DNA]</scope>
    <source>
        <strain evidence="2 3">DSM 797</strain>
    </source>
</reference>
<organism evidence="2 3">
    <name type="scientific">Romboutsia lituseburensis DSM 797</name>
    <dbReference type="NCBI Taxonomy" id="1121325"/>
    <lineage>
        <taxon>Bacteria</taxon>
        <taxon>Bacillati</taxon>
        <taxon>Bacillota</taxon>
        <taxon>Clostridia</taxon>
        <taxon>Peptostreptococcales</taxon>
        <taxon>Peptostreptococcaceae</taxon>
        <taxon>Romboutsia</taxon>
    </lineage>
</organism>
<dbReference type="SMART" id="SM00382">
    <property type="entry name" value="AAA"/>
    <property type="match status" value="1"/>
</dbReference>
<evidence type="ECO:0000313" key="3">
    <source>
        <dbReference type="Proteomes" id="UP000199068"/>
    </source>
</evidence>
<protein>
    <submittedName>
        <fullName evidence="2">DNA replication protein DnaC</fullName>
    </submittedName>
</protein>
<name>A0A1G9IRX1_9FIRM</name>
<dbReference type="Gene3D" id="3.40.50.300">
    <property type="entry name" value="P-loop containing nucleotide triphosphate hydrolases"/>
    <property type="match status" value="1"/>
</dbReference>